<dbReference type="InterPro" id="IPR022771">
    <property type="entry name" value="WAPL_C"/>
</dbReference>
<evidence type="ECO:0000259" key="2">
    <source>
        <dbReference type="Pfam" id="PF07814"/>
    </source>
</evidence>
<feature type="region of interest" description="Disordered" evidence="1">
    <location>
        <begin position="28"/>
        <end position="295"/>
    </location>
</feature>
<feature type="compositionally biased region" description="Polar residues" evidence="1">
    <location>
        <begin position="143"/>
        <end position="152"/>
    </location>
</feature>
<dbReference type="Proteomes" id="UP001161017">
    <property type="component" value="Unassembled WGS sequence"/>
</dbReference>
<evidence type="ECO:0000313" key="4">
    <source>
        <dbReference type="Proteomes" id="UP001161017"/>
    </source>
</evidence>
<gene>
    <name evidence="3" type="ORF">OHK93_003633</name>
</gene>
<reference evidence="3" key="1">
    <citation type="journal article" date="2023" name="Genome Biol. Evol.">
        <title>First Whole Genome Sequence and Flow Cytometry Genome Size Data for the Lichen-Forming Fungus Ramalina farinacea (Ascomycota).</title>
        <authorList>
            <person name="Llewellyn T."/>
            <person name="Mian S."/>
            <person name="Hill R."/>
            <person name="Leitch I.J."/>
            <person name="Gaya E."/>
        </authorList>
    </citation>
    <scope>NUCLEOTIDE SEQUENCE</scope>
    <source>
        <strain evidence="3">LIQ254RAFAR</strain>
    </source>
</reference>
<organism evidence="3 4">
    <name type="scientific">Ramalina farinacea</name>
    <dbReference type="NCBI Taxonomy" id="258253"/>
    <lineage>
        <taxon>Eukaryota</taxon>
        <taxon>Fungi</taxon>
        <taxon>Dikarya</taxon>
        <taxon>Ascomycota</taxon>
        <taxon>Pezizomycotina</taxon>
        <taxon>Lecanoromycetes</taxon>
        <taxon>OSLEUM clade</taxon>
        <taxon>Lecanoromycetidae</taxon>
        <taxon>Lecanorales</taxon>
        <taxon>Lecanorineae</taxon>
        <taxon>Ramalinaceae</taxon>
        <taxon>Ramalina</taxon>
    </lineage>
</organism>
<name>A0AA43TYE7_9LECA</name>
<comment type="caution">
    <text evidence="3">The sequence shown here is derived from an EMBL/GenBank/DDBJ whole genome shotgun (WGS) entry which is preliminary data.</text>
</comment>
<sequence length="940" mass="104198">MATVSQRRKGTTYGKAYRKPLIHASFAADNLSQPAQQRPWKYDGAGSLTTTVQDPGMSRDYSSLSRAETPRVARSGQSPRINALYDPPSSDDEPPMLRNMPEDSHTEGKRRKLTPSSMSDDELAMFDEEGLQMHTAQVKARTNLRSRSTARQGVTHVNPVKSKDGKVAGKRHSRTLPASKGFPQKEQLTQPLRRERSGRKEEAAPRPNPSEHRKIASTQHNRSVVDTGSEHTESHQDKRASAQRIPTSYPSPRPTTPPQPSSRLRSPATTTPRQRDLWSRLLPGDGRCDSPGELGLPNLQLADAGPLPFEAASPTPKIERPRSCISPPQRLRLIDKLKGIRPDADSPSNQAAEKVDGYESISSDESLTGHINNEAHTFTKAPPLPPLMEDIDHKAMTHEKEMNALTITGNGVPATQTGSLKVTYAQQQRTFLTETLECNPLSSQLTNSTIDKIQAPKPRDILLLASRKPSYDEEYELEVQEASDLQGGTMRSIHELRQAGGNVRLAEELESFLDELEGSTVGSSSRRAALVAIVCKLQESASCRLFTDKGMEARLVSQADPHDDLITKSLFTMSFLRLLTTSNSSFPPPVERGMKEVLFGLLGSELDLTRCAKRREFNMSKVALQEFVKLCASILGSKFWQSDKLEYLSGQLLSLQCLSCMISRKREANDGSQLLSTGQVQLLATATIPESAKVPSLNNAARKCLQLAISVLESCTVGGTADGEHAWSDDVLRRVAGILPTLDASWTDDWERLQILTLQLYLNLTNGVPYLCSLFAQTPVVETSFNIVEAFFKRSDTRGVGQGHHLLDRAILALGCLINFAEGCEAMRELVLRQRRRGQSFLQLLLDLFLENSARVAEVYSEEESTCNVAYGYMTVLLCYLCLNKAVREAAEERLPGQTLTPLLDAMEEFLQYHRQIERDRDLPAEFASRLQALADRLKC</sequence>
<feature type="compositionally biased region" description="Acidic residues" evidence="1">
    <location>
        <begin position="119"/>
        <end position="130"/>
    </location>
</feature>
<protein>
    <recommendedName>
        <fullName evidence="2">Wings apart-like protein C-terminal domain-containing protein</fullName>
    </recommendedName>
</protein>
<keyword evidence="4" id="KW-1185">Reference proteome</keyword>
<proteinExistence type="predicted"/>
<feature type="domain" description="Wings apart-like protein C-terminal" evidence="2">
    <location>
        <begin position="490"/>
        <end position="826"/>
    </location>
</feature>
<feature type="compositionally biased region" description="Basic and acidic residues" evidence="1">
    <location>
        <begin position="228"/>
        <end position="240"/>
    </location>
</feature>
<dbReference type="EMBL" id="JAPUFD010000019">
    <property type="protein sequence ID" value="MDI1492419.1"/>
    <property type="molecule type" value="Genomic_DNA"/>
</dbReference>
<dbReference type="InterPro" id="IPR011989">
    <property type="entry name" value="ARM-like"/>
</dbReference>
<feature type="compositionally biased region" description="Pro residues" evidence="1">
    <location>
        <begin position="249"/>
        <end position="260"/>
    </location>
</feature>
<dbReference type="Gene3D" id="1.25.10.10">
    <property type="entry name" value="Leucine-rich Repeat Variant"/>
    <property type="match status" value="1"/>
</dbReference>
<feature type="region of interest" description="Disordered" evidence="1">
    <location>
        <begin position="305"/>
        <end position="324"/>
    </location>
</feature>
<evidence type="ECO:0000313" key="3">
    <source>
        <dbReference type="EMBL" id="MDI1492419.1"/>
    </source>
</evidence>
<dbReference type="AlphaFoldDB" id="A0AA43TYE7"/>
<evidence type="ECO:0000256" key="1">
    <source>
        <dbReference type="SAM" id="MobiDB-lite"/>
    </source>
</evidence>
<feature type="compositionally biased region" description="Basic and acidic residues" evidence="1">
    <location>
        <begin position="192"/>
        <end position="214"/>
    </location>
</feature>
<dbReference type="Pfam" id="PF07814">
    <property type="entry name" value="WAPL"/>
    <property type="match status" value="1"/>
</dbReference>
<feature type="compositionally biased region" description="Polar residues" evidence="1">
    <location>
        <begin position="216"/>
        <end position="226"/>
    </location>
</feature>
<accession>A0AA43TYE7</accession>